<evidence type="ECO:0000313" key="2">
    <source>
        <dbReference type="EMBL" id="QEG33034.1"/>
    </source>
</evidence>
<dbReference type="KEGG" id="bgok:Pr1d_02950"/>
<accession>A0A5B9Q244</accession>
<dbReference type="InterPro" id="IPR019734">
    <property type="entry name" value="TPR_rpt"/>
</dbReference>
<dbReference type="RefSeq" id="WP_148071844.1">
    <property type="nucleotide sequence ID" value="NZ_CP042913.1"/>
</dbReference>
<evidence type="ECO:0000313" key="3">
    <source>
        <dbReference type="Proteomes" id="UP000323917"/>
    </source>
</evidence>
<keyword evidence="3" id="KW-1185">Reference proteome</keyword>
<dbReference type="Pfam" id="PF13432">
    <property type="entry name" value="TPR_16"/>
    <property type="match status" value="2"/>
</dbReference>
<evidence type="ECO:0000256" key="1">
    <source>
        <dbReference type="PROSITE-ProRule" id="PRU00339"/>
    </source>
</evidence>
<dbReference type="Proteomes" id="UP000323917">
    <property type="component" value="Chromosome"/>
</dbReference>
<keyword evidence="1" id="KW-0802">TPR repeat</keyword>
<dbReference type="InterPro" id="IPR011990">
    <property type="entry name" value="TPR-like_helical_dom_sf"/>
</dbReference>
<dbReference type="OrthoDB" id="224351at2"/>
<evidence type="ECO:0008006" key="4">
    <source>
        <dbReference type="Google" id="ProtNLM"/>
    </source>
</evidence>
<feature type="repeat" description="TPR" evidence="1">
    <location>
        <begin position="835"/>
        <end position="868"/>
    </location>
</feature>
<dbReference type="SUPFAM" id="SSF48452">
    <property type="entry name" value="TPR-like"/>
    <property type="match status" value="2"/>
</dbReference>
<sequence precursor="true">MYNRLMACRILGFAIFVLVVGSNAALAEDRASEFLAKLRERGWYDVALEYLEHATEDPLASPEFLRRADLEIAIARSEIARRTMSENQRQAMLSEAIEGLRSFAANHPDSPDSLAALSELGNLLADQGLTTLKKAEQLTSQGGGEQLFEKARTSMEEAALILEQAESSITQRLDTLPRARPGQSNKEILKQQQVLEDKQAEVRFLLANLNYEKARTFPQDSTERREVLDVAAAGFNKLQKEYENKLVGFYAQLYEGRCYQDMGNCGEALEIYDRLMSQPLGQADFRKLLSRAVRYRAECLLTAGNIDKAIEECRDWLDRSRNEELEQTEWLAVSFLLANAYIQKIDDDDADGSVSRMRAEVRKLLREVARQPGEFQNEARAALALLAGGGTKPVEVKGFAEAFAAGKSAIEQLGSAQLAAKLAVNNNPDAVSDLKQQADDNRTAAIGYFEAALKFDEADVSQEDLVAARYYLSRLYWEGGRTDEAAELGLEIAEKHPDSPFAPTAAQVTLAVYERQFLEAQTKKNVDEIAKASEKLRQIAELIVDRWNDSPAAVTATNLLISIAMRENQFDEADKLLANLPAESRGMASLGLGGSLWTRYLQLSAEGKEDASAEDLKSNAAVLLAEGYQSLSKNSQVSLSQAADVLYYVQLLLASGDVTRALAVLENPGVGPLAQLDREEFASSSAFALETCKAALQVYLSVDPPLEKQAIAMMERLEDATGSSAQAQRQLTGMYVSLGLQLQKEIKALTASGDQDKARRVAAAFASLIEKIAERGESQSWSVRTWLAETSLQLGDSLRGADAKRYIEQAEKAYRSLLADAEKDPKSAPSELAILAVHKKLGECLLSQGKFAPAVEQFSAVLADKPNILELQRAAAEALQQWGSTESDPKKLDEAIQGTQPQADGKNLIWGWLKMAKFADLAKRNAAAQNNPASSAKAAKFYDLYFDARFHAAEARLAGANMASGDQRAKQLNTVRQSIETLKQLYPDLGGPVWQQKFNSLLKEAQQ</sequence>
<organism evidence="2 3">
    <name type="scientific">Bythopirellula goksoeyrii</name>
    <dbReference type="NCBI Taxonomy" id="1400387"/>
    <lineage>
        <taxon>Bacteria</taxon>
        <taxon>Pseudomonadati</taxon>
        <taxon>Planctomycetota</taxon>
        <taxon>Planctomycetia</taxon>
        <taxon>Pirellulales</taxon>
        <taxon>Lacipirellulaceae</taxon>
        <taxon>Bythopirellula</taxon>
    </lineage>
</organism>
<dbReference type="PROSITE" id="PS50005">
    <property type="entry name" value="TPR"/>
    <property type="match status" value="1"/>
</dbReference>
<dbReference type="AlphaFoldDB" id="A0A5B9Q244"/>
<dbReference type="Gene3D" id="1.25.40.10">
    <property type="entry name" value="Tetratricopeptide repeat domain"/>
    <property type="match status" value="3"/>
</dbReference>
<protein>
    <recommendedName>
        <fullName evidence="4">Tetratricopeptide repeat protein</fullName>
    </recommendedName>
</protein>
<reference evidence="2 3" key="1">
    <citation type="submission" date="2019-08" db="EMBL/GenBank/DDBJ databases">
        <title>Deep-cultivation of Planctomycetes and their phenomic and genomic characterization uncovers novel biology.</title>
        <authorList>
            <person name="Wiegand S."/>
            <person name="Jogler M."/>
            <person name="Boedeker C."/>
            <person name="Pinto D."/>
            <person name="Vollmers J."/>
            <person name="Rivas-Marin E."/>
            <person name="Kohn T."/>
            <person name="Peeters S.H."/>
            <person name="Heuer A."/>
            <person name="Rast P."/>
            <person name="Oberbeckmann S."/>
            <person name="Bunk B."/>
            <person name="Jeske O."/>
            <person name="Meyerdierks A."/>
            <person name="Storesund J.E."/>
            <person name="Kallscheuer N."/>
            <person name="Luecker S."/>
            <person name="Lage O.M."/>
            <person name="Pohl T."/>
            <person name="Merkel B.J."/>
            <person name="Hornburger P."/>
            <person name="Mueller R.-W."/>
            <person name="Bruemmer F."/>
            <person name="Labrenz M."/>
            <person name="Spormann A.M."/>
            <person name="Op den Camp H."/>
            <person name="Overmann J."/>
            <person name="Amann R."/>
            <person name="Jetten M.S.M."/>
            <person name="Mascher T."/>
            <person name="Medema M.H."/>
            <person name="Devos D.P."/>
            <person name="Kaster A.-K."/>
            <person name="Ovreas L."/>
            <person name="Rohde M."/>
            <person name="Galperin M.Y."/>
            <person name="Jogler C."/>
        </authorList>
    </citation>
    <scope>NUCLEOTIDE SEQUENCE [LARGE SCALE GENOMIC DNA]</scope>
    <source>
        <strain evidence="2 3">Pr1d</strain>
    </source>
</reference>
<gene>
    <name evidence="2" type="ORF">Pr1d_02950</name>
</gene>
<dbReference type="EMBL" id="CP042913">
    <property type="protein sequence ID" value="QEG33034.1"/>
    <property type="molecule type" value="Genomic_DNA"/>
</dbReference>
<proteinExistence type="predicted"/>
<name>A0A5B9Q244_9BACT</name>